<keyword evidence="7" id="KW-1185">Reference proteome</keyword>
<dbReference type="InterPro" id="IPR050951">
    <property type="entry name" value="Retrovirus_Pol_polyprotein"/>
</dbReference>
<evidence type="ECO:0000259" key="4">
    <source>
        <dbReference type="Pfam" id="PF17919"/>
    </source>
</evidence>
<dbReference type="GO" id="GO:0003824">
    <property type="term" value="F:catalytic activity"/>
    <property type="evidence" value="ECO:0007669"/>
    <property type="project" value="UniProtKB-KW"/>
</dbReference>
<evidence type="ECO:0000259" key="5">
    <source>
        <dbReference type="Pfam" id="PF17921"/>
    </source>
</evidence>
<evidence type="ECO:0000313" key="7">
    <source>
        <dbReference type="Proteomes" id="UP000018936"/>
    </source>
</evidence>
<dbReference type="Gene3D" id="3.10.20.370">
    <property type="match status" value="1"/>
</dbReference>
<feature type="region of interest" description="Disordered" evidence="3">
    <location>
        <begin position="235"/>
        <end position="279"/>
    </location>
</feature>
<dbReference type="SUPFAM" id="SSF56672">
    <property type="entry name" value="DNA/RNA polymerases"/>
    <property type="match status" value="2"/>
</dbReference>
<dbReference type="Pfam" id="PF17919">
    <property type="entry name" value="RT_RNaseH_2"/>
    <property type="match status" value="1"/>
</dbReference>
<feature type="domain" description="Integrase zinc-binding" evidence="5">
    <location>
        <begin position="808"/>
        <end position="861"/>
    </location>
</feature>
<feature type="compositionally biased region" description="Basic and acidic residues" evidence="3">
    <location>
        <begin position="122"/>
        <end position="131"/>
    </location>
</feature>
<accession>V8NE51</accession>
<dbReference type="PANTHER" id="PTHR37984">
    <property type="entry name" value="PROTEIN CBG26694"/>
    <property type="match status" value="1"/>
</dbReference>
<sequence length="1020" mass="116488">MLLLIKLLDSFEAWLEAHDLIRAVVGTLIASQLSRLAGFLGPGLSNRSSTSGVRGDKHRQPWQRAGYQKRACSRRPREKQTWPLRELGRVDWMWDWAQARLPKPLTEPLGRCTEGEFFTEPFEMRRSRQDHSPPSPPTRRKRTGSPLPLYELEPGKKASHLKCRLTEADRRREEQGAPPHQLQYIDNFLLLLEARFEEAEEDPYAEDELSSLKQRGRPIKEHICEFRMAIKDNGALHANDMRKPSDTKESARPENTQPTGKQHHNRSQNQTSHEAQLNDTDAGEWVTWQRRHNWNEAPDVRPFRMQRSLPTQLKREGTPGNDDQSPDSYDTEDKGKNEPIVSGLGTFQALIDSGCTRCLINLTVLKLGIRAERPGLHDLLGGSCRLRIAKGSQPPLHHQIETLPTQRTLPEGSPEQLAATSNKTPEVRQILREYKDLMEVFSETECDVLPPHHETDCAIEIIPRAKLPKPKMYAMMLQEMQEMCNYIDKNLAREFIKPAKPWVAAPDMLSHLDKGKVFTKLDLREAYYRVRIREGVKGYAFQTAGPPTVFMQLINEVLHKHLYKGVLVYLHSILMYTETMNDHIPLVRQIAKPMMDLLKTNSPGTKPHQGQPLQWDLTCQKAFETLKELFAKEPGALTCQKAFETLKELFAKEPVLKHPDPKQPFIIQADASDVAVGAVLLQRNNQWNLQPCAYTSCKLTDTERGFHGEIGTANLAPLAGQRPLEVWANHKNLEALRTPQKLSPKQGRNFLVDALSHLCQYKCEWEEVVDAIMTTLRPARPNCYRPLVLGHILTKRHDQAWKGTKLYVPESLHNLVLQRSHDAKPAGYFGFLKTLHLAQRQFWWPGIKKYIDSYVKSCTIYGSRADEAMGGDCNGLYSGVAKNGLPSAHQLARLFLKHIYSLHGVPRRIISDRGVHLLGHPRVLAQPFIRVPMGAERFNAMVKQYLRCYVNYQQSNWVDLLPFVEGSKWCFRRILIRLYSSEEPPCRGGEERGTTCWVKGSHMSPLWLGTHPPKTGDSLK</sequence>
<name>V8NE51_OPHHA</name>
<feature type="region of interest" description="Disordered" evidence="3">
    <location>
        <begin position="297"/>
        <end position="338"/>
    </location>
</feature>
<protein>
    <recommendedName>
        <fullName evidence="2">Gypsy retrotransposon integrase-like protein 1</fullName>
    </recommendedName>
</protein>
<feature type="region of interest" description="Disordered" evidence="3">
    <location>
        <begin position="121"/>
        <end position="152"/>
    </location>
</feature>
<dbReference type="InterPro" id="IPR043128">
    <property type="entry name" value="Rev_trsase/Diguanyl_cyclase"/>
</dbReference>
<evidence type="ECO:0000256" key="1">
    <source>
        <dbReference type="ARBA" id="ARBA00023268"/>
    </source>
</evidence>
<reference evidence="6 7" key="1">
    <citation type="journal article" date="2013" name="Proc. Natl. Acad. Sci. U.S.A.">
        <title>The king cobra genome reveals dynamic gene evolution and adaptation in the snake venom system.</title>
        <authorList>
            <person name="Vonk F.J."/>
            <person name="Casewell N.R."/>
            <person name="Henkel C.V."/>
            <person name="Heimberg A.M."/>
            <person name="Jansen H.J."/>
            <person name="McCleary R.J."/>
            <person name="Kerkkamp H.M."/>
            <person name="Vos R.A."/>
            <person name="Guerreiro I."/>
            <person name="Calvete J.J."/>
            <person name="Wuster W."/>
            <person name="Woods A.E."/>
            <person name="Logan J.M."/>
            <person name="Harrison R.A."/>
            <person name="Castoe T.A."/>
            <person name="de Koning A.P."/>
            <person name="Pollock D.D."/>
            <person name="Yandell M."/>
            <person name="Calderon D."/>
            <person name="Renjifo C."/>
            <person name="Currier R.B."/>
            <person name="Salgado D."/>
            <person name="Pla D."/>
            <person name="Sanz L."/>
            <person name="Hyder A.S."/>
            <person name="Ribeiro J.M."/>
            <person name="Arntzen J.W."/>
            <person name="van den Thillart G.E."/>
            <person name="Boetzer M."/>
            <person name="Pirovano W."/>
            <person name="Dirks R.P."/>
            <person name="Spaink H.P."/>
            <person name="Duboule D."/>
            <person name="McGlinn E."/>
            <person name="Kini R.M."/>
            <person name="Richardson M.K."/>
        </authorList>
    </citation>
    <scope>NUCLEOTIDE SEQUENCE</scope>
    <source>
        <tissue evidence="6">Blood</tissue>
    </source>
</reference>
<comment type="caution">
    <text evidence="6">The sequence shown here is derived from an EMBL/GenBank/DDBJ whole genome shotgun (WGS) entry which is preliminary data.</text>
</comment>
<keyword evidence="1" id="KW-0511">Multifunctional enzyme</keyword>
<dbReference type="GO" id="GO:0003676">
    <property type="term" value="F:nucleic acid binding"/>
    <property type="evidence" value="ECO:0007669"/>
    <property type="project" value="InterPro"/>
</dbReference>
<dbReference type="InterPro" id="IPR041588">
    <property type="entry name" value="Integrase_H2C2"/>
</dbReference>
<dbReference type="InterPro" id="IPR041577">
    <property type="entry name" value="RT_RNaseH_2"/>
</dbReference>
<evidence type="ECO:0000256" key="2">
    <source>
        <dbReference type="ARBA" id="ARBA00039658"/>
    </source>
</evidence>
<dbReference type="OrthoDB" id="9906959at2759"/>
<dbReference type="InterPro" id="IPR043502">
    <property type="entry name" value="DNA/RNA_pol_sf"/>
</dbReference>
<dbReference type="SUPFAM" id="SSF53098">
    <property type="entry name" value="Ribonuclease H-like"/>
    <property type="match status" value="1"/>
</dbReference>
<dbReference type="InterPro" id="IPR012337">
    <property type="entry name" value="RNaseH-like_sf"/>
</dbReference>
<dbReference type="Gene3D" id="1.10.340.70">
    <property type="match status" value="1"/>
</dbReference>
<feature type="non-terminal residue" evidence="6">
    <location>
        <position position="1"/>
    </location>
</feature>
<organism evidence="6 7">
    <name type="scientific">Ophiophagus hannah</name>
    <name type="common">King cobra</name>
    <name type="synonym">Naja hannah</name>
    <dbReference type="NCBI Taxonomy" id="8665"/>
    <lineage>
        <taxon>Eukaryota</taxon>
        <taxon>Metazoa</taxon>
        <taxon>Chordata</taxon>
        <taxon>Craniata</taxon>
        <taxon>Vertebrata</taxon>
        <taxon>Euteleostomi</taxon>
        <taxon>Lepidosauria</taxon>
        <taxon>Squamata</taxon>
        <taxon>Bifurcata</taxon>
        <taxon>Unidentata</taxon>
        <taxon>Episquamata</taxon>
        <taxon>Toxicofera</taxon>
        <taxon>Serpentes</taxon>
        <taxon>Colubroidea</taxon>
        <taxon>Elapidae</taxon>
        <taxon>Elapinae</taxon>
        <taxon>Ophiophagus</taxon>
    </lineage>
</organism>
<dbReference type="InterPro" id="IPR036397">
    <property type="entry name" value="RNaseH_sf"/>
</dbReference>
<dbReference type="Proteomes" id="UP000018936">
    <property type="component" value="Unassembled WGS sequence"/>
</dbReference>
<evidence type="ECO:0000313" key="6">
    <source>
        <dbReference type="EMBL" id="ETE60370.1"/>
    </source>
</evidence>
<feature type="compositionally biased region" description="Basic and acidic residues" evidence="3">
    <location>
        <begin position="239"/>
        <end position="252"/>
    </location>
</feature>
<dbReference type="PANTHER" id="PTHR37984:SF5">
    <property type="entry name" value="PROTEIN NYNRIN-LIKE"/>
    <property type="match status" value="1"/>
</dbReference>
<dbReference type="Gene3D" id="3.30.420.10">
    <property type="entry name" value="Ribonuclease H-like superfamily/Ribonuclease H"/>
    <property type="match status" value="1"/>
</dbReference>
<feature type="compositionally biased region" description="Polar residues" evidence="3">
    <location>
        <begin position="267"/>
        <end position="279"/>
    </location>
</feature>
<feature type="domain" description="Reverse transcriptase/retrotransposon-derived protein RNase H-like" evidence="4">
    <location>
        <begin position="638"/>
        <end position="705"/>
    </location>
</feature>
<gene>
    <name evidence="6" type="ORF">L345_13890</name>
</gene>
<proteinExistence type="predicted"/>
<feature type="region of interest" description="Disordered" evidence="3">
    <location>
        <begin position="47"/>
        <end position="75"/>
    </location>
</feature>
<dbReference type="Gene3D" id="3.30.70.270">
    <property type="match status" value="1"/>
</dbReference>
<evidence type="ECO:0000256" key="3">
    <source>
        <dbReference type="SAM" id="MobiDB-lite"/>
    </source>
</evidence>
<dbReference type="AlphaFoldDB" id="V8NE51"/>
<dbReference type="Pfam" id="PF17921">
    <property type="entry name" value="Integrase_H2C2"/>
    <property type="match status" value="1"/>
</dbReference>
<dbReference type="EMBL" id="AZIM01004719">
    <property type="protein sequence ID" value="ETE60370.1"/>
    <property type="molecule type" value="Genomic_DNA"/>
</dbReference>
<dbReference type="GO" id="GO:0006259">
    <property type="term" value="P:DNA metabolic process"/>
    <property type="evidence" value="ECO:0007669"/>
    <property type="project" value="UniProtKB-ARBA"/>
</dbReference>